<evidence type="ECO:0000259" key="2">
    <source>
        <dbReference type="PROSITE" id="PS50102"/>
    </source>
</evidence>
<sequence length="79" mass="9359">MENDIKLEDVESFFNNYGKVNSVRLPRHVADKKFFCGIALVEFSTEEDAEKVLKESLFLQDHNWNLSPKKHLTLKEKRY</sequence>
<accession>A0AAV9EKD5</accession>
<dbReference type="Gene3D" id="3.30.70.330">
    <property type="match status" value="1"/>
</dbReference>
<evidence type="ECO:0000256" key="1">
    <source>
        <dbReference type="PROSITE-ProRule" id="PRU00176"/>
    </source>
</evidence>
<name>A0AAV9EKD5_ACOCL</name>
<dbReference type="InterPro" id="IPR035979">
    <property type="entry name" value="RBD_domain_sf"/>
</dbReference>
<comment type="caution">
    <text evidence="3">The sequence shown here is derived from an EMBL/GenBank/DDBJ whole genome shotgun (WGS) entry which is preliminary data.</text>
</comment>
<reference evidence="3" key="1">
    <citation type="journal article" date="2023" name="Nat. Commun.">
        <title>Diploid and tetraploid genomes of Acorus and the evolution of monocots.</title>
        <authorList>
            <person name="Ma L."/>
            <person name="Liu K.W."/>
            <person name="Li Z."/>
            <person name="Hsiao Y.Y."/>
            <person name="Qi Y."/>
            <person name="Fu T."/>
            <person name="Tang G.D."/>
            <person name="Zhang D."/>
            <person name="Sun W.H."/>
            <person name="Liu D.K."/>
            <person name="Li Y."/>
            <person name="Chen G.Z."/>
            <person name="Liu X.D."/>
            <person name="Liao X.Y."/>
            <person name="Jiang Y.T."/>
            <person name="Yu X."/>
            <person name="Hao Y."/>
            <person name="Huang J."/>
            <person name="Zhao X.W."/>
            <person name="Ke S."/>
            <person name="Chen Y.Y."/>
            <person name="Wu W.L."/>
            <person name="Hsu J.L."/>
            <person name="Lin Y.F."/>
            <person name="Huang M.D."/>
            <person name="Li C.Y."/>
            <person name="Huang L."/>
            <person name="Wang Z.W."/>
            <person name="Zhao X."/>
            <person name="Zhong W.Y."/>
            <person name="Peng D.H."/>
            <person name="Ahmad S."/>
            <person name="Lan S."/>
            <person name="Zhang J.S."/>
            <person name="Tsai W.C."/>
            <person name="Van de Peer Y."/>
            <person name="Liu Z.J."/>
        </authorList>
    </citation>
    <scope>NUCLEOTIDE SEQUENCE</scope>
    <source>
        <strain evidence="3">CP</strain>
    </source>
</reference>
<dbReference type="Proteomes" id="UP001180020">
    <property type="component" value="Unassembled WGS sequence"/>
</dbReference>
<protein>
    <recommendedName>
        <fullName evidence="2">RRM domain-containing protein</fullName>
    </recommendedName>
</protein>
<dbReference type="CDD" id="cd12291">
    <property type="entry name" value="RRM1_La"/>
    <property type="match status" value="1"/>
</dbReference>
<gene>
    <name evidence="3" type="ORF">QJS10_CPA06g00685</name>
</gene>
<dbReference type="PROSITE" id="PS50102">
    <property type="entry name" value="RRM"/>
    <property type="match status" value="1"/>
</dbReference>
<dbReference type="AlphaFoldDB" id="A0AAV9EKD5"/>
<feature type="domain" description="RRM" evidence="2">
    <location>
        <begin position="1"/>
        <end position="79"/>
    </location>
</feature>
<dbReference type="InterPro" id="IPR000504">
    <property type="entry name" value="RRM_dom"/>
</dbReference>
<organism evidence="3 4">
    <name type="scientific">Acorus calamus</name>
    <name type="common">Sweet flag</name>
    <dbReference type="NCBI Taxonomy" id="4465"/>
    <lineage>
        <taxon>Eukaryota</taxon>
        <taxon>Viridiplantae</taxon>
        <taxon>Streptophyta</taxon>
        <taxon>Embryophyta</taxon>
        <taxon>Tracheophyta</taxon>
        <taxon>Spermatophyta</taxon>
        <taxon>Magnoliopsida</taxon>
        <taxon>Liliopsida</taxon>
        <taxon>Acoraceae</taxon>
        <taxon>Acorus</taxon>
    </lineage>
</organism>
<evidence type="ECO:0000313" key="3">
    <source>
        <dbReference type="EMBL" id="KAK1313916.1"/>
    </source>
</evidence>
<dbReference type="GO" id="GO:0003723">
    <property type="term" value="F:RNA binding"/>
    <property type="evidence" value="ECO:0007669"/>
    <property type="project" value="UniProtKB-UniRule"/>
</dbReference>
<dbReference type="InterPro" id="IPR012677">
    <property type="entry name" value="Nucleotide-bd_a/b_plait_sf"/>
</dbReference>
<dbReference type="Pfam" id="PF00076">
    <property type="entry name" value="RRM_1"/>
    <property type="match status" value="1"/>
</dbReference>
<reference evidence="3" key="2">
    <citation type="submission" date="2023-06" db="EMBL/GenBank/DDBJ databases">
        <authorList>
            <person name="Ma L."/>
            <person name="Liu K.-W."/>
            <person name="Li Z."/>
            <person name="Hsiao Y.-Y."/>
            <person name="Qi Y."/>
            <person name="Fu T."/>
            <person name="Tang G."/>
            <person name="Zhang D."/>
            <person name="Sun W.-H."/>
            <person name="Liu D.-K."/>
            <person name="Li Y."/>
            <person name="Chen G.-Z."/>
            <person name="Liu X.-D."/>
            <person name="Liao X.-Y."/>
            <person name="Jiang Y.-T."/>
            <person name="Yu X."/>
            <person name="Hao Y."/>
            <person name="Huang J."/>
            <person name="Zhao X.-W."/>
            <person name="Ke S."/>
            <person name="Chen Y.-Y."/>
            <person name="Wu W.-L."/>
            <person name="Hsu J.-L."/>
            <person name="Lin Y.-F."/>
            <person name="Huang M.-D."/>
            <person name="Li C.-Y."/>
            <person name="Huang L."/>
            <person name="Wang Z.-W."/>
            <person name="Zhao X."/>
            <person name="Zhong W.-Y."/>
            <person name="Peng D.-H."/>
            <person name="Ahmad S."/>
            <person name="Lan S."/>
            <person name="Zhang J.-S."/>
            <person name="Tsai W.-C."/>
            <person name="Van De Peer Y."/>
            <person name="Liu Z.-J."/>
        </authorList>
    </citation>
    <scope>NUCLEOTIDE SEQUENCE</scope>
    <source>
        <strain evidence="3">CP</strain>
        <tissue evidence="3">Leaves</tissue>
    </source>
</reference>
<keyword evidence="1" id="KW-0694">RNA-binding</keyword>
<dbReference type="SUPFAM" id="SSF54928">
    <property type="entry name" value="RNA-binding domain, RBD"/>
    <property type="match status" value="1"/>
</dbReference>
<evidence type="ECO:0000313" key="4">
    <source>
        <dbReference type="Proteomes" id="UP001180020"/>
    </source>
</evidence>
<dbReference type="EMBL" id="JAUJYO010000006">
    <property type="protein sequence ID" value="KAK1313916.1"/>
    <property type="molecule type" value="Genomic_DNA"/>
</dbReference>
<keyword evidence="4" id="KW-1185">Reference proteome</keyword>
<proteinExistence type="predicted"/>